<dbReference type="InParanoid" id="C1EG43"/>
<dbReference type="Proteomes" id="UP000002009">
    <property type="component" value="Chromosome 13"/>
</dbReference>
<organism evidence="2 3">
    <name type="scientific">Micromonas commoda (strain RCC299 / NOUM17 / CCMP2709)</name>
    <name type="common">Picoplanktonic green alga</name>
    <dbReference type="NCBI Taxonomy" id="296587"/>
    <lineage>
        <taxon>Eukaryota</taxon>
        <taxon>Viridiplantae</taxon>
        <taxon>Chlorophyta</taxon>
        <taxon>Mamiellophyceae</taxon>
        <taxon>Mamiellales</taxon>
        <taxon>Mamiellaceae</taxon>
        <taxon>Micromonas</taxon>
    </lineage>
</organism>
<dbReference type="AlphaFoldDB" id="C1EG43"/>
<dbReference type="FunCoup" id="C1EG43">
    <property type="interactions" value="278"/>
</dbReference>
<gene>
    <name evidence="2" type="ORF">MICPUN_63505</name>
</gene>
<dbReference type="KEGG" id="mis:MICPUN_63505"/>
<proteinExistence type="predicted"/>
<sequence>MPAHIRAAQQAIQAAKGHVHLKGSSMDKITSVVIPLGFTVAAMGLLTKGLDDLSWGKNRKEGF</sequence>
<accession>C1EG43</accession>
<reference evidence="2 3" key="1">
    <citation type="journal article" date="2009" name="Science">
        <title>Green evolution and dynamic adaptations revealed by genomes of the marine picoeukaryotes Micromonas.</title>
        <authorList>
            <person name="Worden A.Z."/>
            <person name="Lee J.H."/>
            <person name="Mock T."/>
            <person name="Rouze P."/>
            <person name="Simmons M.P."/>
            <person name="Aerts A.L."/>
            <person name="Allen A.E."/>
            <person name="Cuvelier M.L."/>
            <person name="Derelle E."/>
            <person name="Everett M.V."/>
            <person name="Foulon E."/>
            <person name="Grimwood J."/>
            <person name="Gundlach H."/>
            <person name="Henrissat B."/>
            <person name="Napoli C."/>
            <person name="McDonald S.M."/>
            <person name="Parker M.S."/>
            <person name="Rombauts S."/>
            <person name="Salamov A."/>
            <person name="Von Dassow P."/>
            <person name="Badger J.H."/>
            <person name="Coutinho P.M."/>
            <person name="Demir E."/>
            <person name="Dubchak I."/>
            <person name="Gentemann C."/>
            <person name="Eikrem W."/>
            <person name="Gready J.E."/>
            <person name="John U."/>
            <person name="Lanier W."/>
            <person name="Lindquist E.A."/>
            <person name="Lucas S."/>
            <person name="Mayer K.F."/>
            <person name="Moreau H."/>
            <person name="Not F."/>
            <person name="Otillar R."/>
            <person name="Panaud O."/>
            <person name="Pangilinan J."/>
            <person name="Paulsen I."/>
            <person name="Piegu B."/>
            <person name="Poliakov A."/>
            <person name="Robbens S."/>
            <person name="Schmutz J."/>
            <person name="Toulza E."/>
            <person name="Wyss T."/>
            <person name="Zelensky A."/>
            <person name="Zhou K."/>
            <person name="Armbrust E.V."/>
            <person name="Bhattacharya D."/>
            <person name="Goodenough U.W."/>
            <person name="Van de Peer Y."/>
            <person name="Grigoriev I.V."/>
        </authorList>
    </citation>
    <scope>NUCLEOTIDE SEQUENCE [LARGE SCALE GENOMIC DNA]</scope>
    <source>
        <strain evidence="3">RCC299 / NOUM17</strain>
    </source>
</reference>
<keyword evidence="1" id="KW-0812">Transmembrane</keyword>
<evidence type="ECO:0000313" key="2">
    <source>
        <dbReference type="EMBL" id="ACO66958.1"/>
    </source>
</evidence>
<dbReference type="RefSeq" id="XP_002505700.1">
    <property type="nucleotide sequence ID" value="XM_002505654.1"/>
</dbReference>
<name>C1EG43_MICCC</name>
<evidence type="ECO:0000256" key="1">
    <source>
        <dbReference type="SAM" id="Phobius"/>
    </source>
</evidence>
<keyword evidence="1" id="KW-0472">Membrane</keyword>
<feature type="transmembrane region" description="Helical" evidence="1">
    <location>
        <begin position="29"/>
        <end position="50"/>
    </location>
</feature>
<dbReference type="EMBL" id="CP001331">
    <property type="protein sequence ID" value="ACO66958.1"/>
    <property type="molecule type" value="Genomic_DNA"/>
</dbReference>
<evidence type="ECO:0000313" key="3">
    <source>
        <dbReference type="Proteomes" id="UP000002009"/>
    </source>
</evidence>
<protein>
    <submittedName>
        <fullName evidence="2">Uncharacterized protein</fullName>
    </submittedName>
</protein>
<dbReference type="GeneID" id="8248384"/>
<keyword evidence="3" id="KW-1185">Reference proteome</keyword>
<keyword evidence="1" id="KW-1133">Transmembrane helix</keyword>